<feature type="disulfide bond" evidence="20">
    <location>
        <begin position="67"/>
        <end position="72"/>
    </location>
</feature>
<evidence type="ECO:0000256" key="7">
    <source>
        <dbReference type="ARBA" id="ARBA00022617"/>
    </source>
</evidence>
<protein>
    <recommendedName>
        <fullName evidence="4 21">Peroxidase</fullName>
        <ecNumber evidence="4 21">1.11.1.7</ecNumber>
    </recommendedName>
</protein>
<evidence type="ECO:0000256" key="3">
    <source>
        <dbReference type="ARBA" id="ARBA00006873"/>
    </source>
</evidence>
<dbReference type="SUPFAM" id="SSF48113">
    <property type="entry name" value="Heme-dependent peroxidases"/>
    <property type="match status" value="1"/>
</dbReference>
<comment type="similarity">
    <text evidence="3">Belongs to the peroxidase family. Ascorbate peroxidase subfamily.</text>
</comment>
<feature type="binding site" evidence="18">
    <location>
        <position position="71"/>
    </location>
    <ligand>
        <name>Ca(2+)</name>
        <dbReference type="ChEBI" id="CHEBI:29108"/>
        <label>1</label>
    </ligand>
</feature>
<organism evidence="24 25">
    <name type="scientific">Anisodus acutangulus</name>
    <dbReference type="NCBI Taxonomy" id="402998"/>
    <lineage>
        <taxon>Eukaryota</taxon>
        <taxon>Viridiplantae</taxon>
        <taxon>Streptophyta</taxon>
        <taxon>Embryophyta</taxon>
        <taxon>Tracheophyta</taxon>
        <taxon>Spermatophyta</taxon>
        <taxon>Magnoliopsida</taxon>
        <taxon>eudicotyledons</taxon>
        <taxon>Gunneridae</taxon>
        <taxon>Pentapetalae</taxon>
        <taxon>asterids</taxon>
        <taxon>lamiids</taxon>
        <taxon>Solanales</taxon>
        <taxon>Solanaceae</taxon>
        <taxon>Solanoideae</taxon>
        <taxon>Hyoscyameae</taxon>
        <taxon>Anisodus</taxon>
    </lineage>
</organism>
<comment type="cofactor">
    <cofactor evidence="18 21">
        <name>heme b</name>
        <dbReference type="ChEBI" id="CHEBI:60344"/>
    </cofactor>
    <text evidence="18 21">Binds 1 heme b (iron(II)-protoporphyrin IX) group per subunit.</text>
</comment>
<feature type="chain" id="PRO_5040538815" description="Peroxidase" evidence="21">
    <location>
        <begin position="18"/>
        <end position="354"/>
    </location>
</feature>
<accession>A0A9Q1RG38</accession>
<dbReference type="CDD" id="cd00693">
    <property type="entry name" value="secretory_peroxidase"/>
    <property type="match status" value="1"/>
</dbReference>
<evidence type="ECO:0000256" key="18">
    <source>
        <dbReference type="PIRSR" id="PIRSR600823-3"/>
    </source>
</evidence>
<comment type="function">
    <text evidence="2">Removal of H(2)O(2), oxidation of toxic reductants, biosynthesis and degradation of lignin, suberization, auxin catabolism, response to environmental stresses such as wounding, pathogen attack and oxidative stress. These functions might be dependent on each isozyme/isoform in each plant tissue.</text>
</comment>
<dbReference type="Pfam" id="PF00141">
    <property type="entry name" value="peroxidase"/>
    <property type="match status" value="1"/>
</dbReference>
<feature type="binding site" evidence="18">
    <location>
        <position position="69"/>
    </location>
    <ligand>
        <name>Ca(2+)</name>
        <dbReference type="ChEBI" id="CHEBI:29108"/>
        <label>1</label>
    </ligand>
</feature>
<evidence type="ECO:0000256" key="22">
    <source>
        <dbReference type="SAM" id="MobiDB-lite"/>
    </source>
</evidence>
<dbReference type="GO" id="GO:0006979">
    <property type="term" value="P:response to oxidative stress"/>
    <property type="evidence" value="ECO:0007669"/>
    <property type="project" value="UniProtKB-UniRule"/>
</dbReference>
<dbReference type="PROSITE" id="PS00435">
    <property type="entry name" value="PEROXIDASE_1"/>
    <property type="match status" value="1"/>
</dbReference>
<feature type="domain" description="Plant heme peroxidase family profile" evidence="23">
    <location>
        <begin position="24"/>
        <end position="315"/>
    </location>
</feature>
<dbReference type="PRINTS" id="PR00461">
    <property type="entry name" value="PLPEROXIDASE"/>
</dbReference>
<keyword evidence="13 20" id="KW-1015">Disulfide bond</keyword>
<keyword evidence="25" id="KW-1185">Reference proteome</keyword>
<evidence type="ECO:0000256" key="1">
    <source>
        <dbReference type="ARBA" id="ARBA00000189"/>
    </source>
</evidence>
<sequence>MEKKIILLFFICCICHGLTIVSGAVQVDFYATKCRGAESIVQQEVQRWFSGDRSITAALLRMYFHDCFVRGCDASILIDSRNTRNKQSEKDAGPNQSVRGYELIDRIKSRLEAACPMTVSCADIIALATRDSVALAGGPSYRVPTGRRDGLVSNPAEVNLPGPSLTVQEALKFFTNNGFSLNDMVTLLGAHTVGIAHCSLFKDRLSRSDGSMDPNLFARLSRTCAARGDTSVSLDQSTSLIVDNEFYKQMRLKKGILKIDQQLALERSSAGIVANFSVNPKAFQQAFANALIKLGNTQLLEGRLGEIRKNCRAFNPPQQKQRQPIPPRKNFPPRKPKNPPPRKGPTFTIPFLAP</sequence>
<dbReference type="GO" id="GO:0005576">
    <property type="term" value="C:extracellular region"/>
    <property type="evidence" value="ECO:0007669"/>
    <property type="project" value="UniProtKB-SubCell"/>
</dbReference>
<evidence type="ECO:0000256" key="14">
    <source>
        <dbReference type="ARBA" id="ARBA00023180"/>
    </source>
</evidence>
<feature type="disulfide bond" evidence="20">
    <location>
        <begin position="34"/>
        <end position="115"/>
    </location>
</feature>
<feature type="binding site" evidence="18">
    <location>
        <position position="192"/>
    </location>
    <ligand>
        <name>Ca(2+)</name>
        <dbReference type="ChEBI" id="CHEBI:29108"/>
        <label>2</label>
    </ligand>
</feature>
<dbReference type="InterPro" id="IPR019793">
    <property type="entry name" value="Peroxidases_heam-ligand_BS"/>
</dbReference>
<dbReference type="EC" id="1.11.1.7" evidence="4 21"/>
<feature type="binding site" evidence="18">
    <location>
        <position position="89"/>
    </location>
    <ligand>
        <name>Ca(2+)</name>
        <dbReference type="ChEBI" id="CHEBI:29108"/>
        <label>1</label>
    </ligand>
</feature>
<dbReference type="PANTHER" id="PTHR31517">
    <property type="match status" value="1"/>
</dbReference>
<evidence type="ECO:0000256" key="16">
    <source>
        <dbReference type="PIRSR" id="PIRSR600823-1"/>
    </source>
</evidence>
<evidence type="ECO:0000256" key="2">
    <source>
        <dbReference type="ARBA" id="ARBA00002322"/>
    </source>
</evidence>
<keyword evidence="12 18" id="KW-0408">Iron</keyword>
<keyword evidence="7 21" id="KW-0349">Heme</keyword>
<evidence type="ECO:0000256" key="12">
    <source>
        <dbReference type="ARBA" id="ARBA00023004"/>
    </source>
</evidence>
<reference evidence="25" key="1">
    <citation type="journal article" date="2023" name="Proc. Natl. Acad. Sci. U.S.A.">
        <title>Genomic and structural basis for evolution of tropane alkaloid biosynthesis.</title>
        <authorList>
            <person name="Wanga Y.-J."/>
            <person name="Taina T."/>
            <person name="Yua J.-Y."/>
            <person name="Lia J."/>
            <person name="Xua B."/>
            <person name="Chenc J."/>
            <person name="D'Auriad J.C."/>
            <person name="Huanga J.-P."/>
            <person name="Huanga S.-X."/>
        </authorList>
    </citation>
    <scope>NUCLEOTIDE SEQUENCE [LARGE SCALE GENOMIC DNA]</scope>
    <source>
        <strain evidence="25">cv. KIB-2019</strain>
    </source>
</reference>
<dbReference type="InterPro" id="IPR010255">
    <property type="entry name" value="Haem_peroxidase_sf"/>
</dbReference>
<dbReference type="GO" id="GO:0042744">
    <property type="term" value="P:hydrogen peroxide catabolic process"/>
    <property type="evidence" value="ECO:0007669"/>
    <property type="project" value="UniProtKB-KW"/>
</dbReference>
<feature type="binding site" evidence="18">
    <location>
        <position position="73"/>
    </location>
    <ligand>
        <name>Ca(2+)</name>
        <dbReference type="ChEBI" id="CHEBI:29108"/>
        <label>1</label>
    </ligand>
</feature>
<feature type="region of interest" description="Disordered" evidence="22">
    <location>
        <begin position="314"/>
        <end position="354"/>
    </location>
</feature>
<name>A0A9Q1RG38_9SOLA</name>
<dbReference type="PROSITE" id="PS00436">
    <property type="entry name" value="PEROXIDASE_2"/>
    <property type="match status" value="1"/>
</dbReference>
<keyword evidence="9 21" id="KW-0732">Signal</keyword>
<feature type="signal peptide" evidence="21">
    <location>
        <begin position="1"/>
        <end position="17"/>
    </location>
</feature>
<dbReference type="PRINTS" id="PR00458">
    <property type="entry name" value="PEROXIDASE"/>
</dbReference>
<comment type="similarity">
    <text evidence="21">Belongs to the peroxidase family. Classical plant (class III) peroxidase subfamily.</text>
</comment>
<feature type="disulfide bond" evidence="20">
    <location>
        <begin position="198"/>
        <end position="224"/>
    </location>
</feature>
<feature type="binding site" description="axial binding residue" evidence="18">
    <location>
        <position position="191"/>
    </location>
    <ligand>
        <name>heme b</name>
        <dbReference type="ChEBI" id="CHEBI:60344"/>
    </ligand>
    <ligandPart>
        <name>Fe</name>
        <dbReference type="ChEBI" id="CHEBI:18248"/>
    </ligandPart>
</feature>
<evidence type="ECO:0000313" key="25">
    <source>
        <dbReference type="Proteomes" id="UP001152561"/>
    </source>
</evidence>
<dbReference type="Proteomes" id="UP001152561">
    <property type="component" value="Unassembled WGS sequence"/>
</dbReference>
<evidence type="ECO:0000256" key="8">
    <source>
        <dbReference type="ARBA" id="ARBA00022723"/>
    </source>
</evidence>
<keyword evidence="14" id="KW-0325">Glycoprotein</keyword>
<dbReference type="FunFam" id="1.10.420.10:FF:000007">
    <property type="entry name" value="Peroxidase"/>
    <property type="match status" value="1"/>
</dbReference>
<dbReference type="AlphaFoldDB" id="A0A9Q1RG38"/>
<evidence type="ECO:0000256" key="13">
    <source>
        <dbReference type="ARBA" id="ARBA00023157"/>
    </source>
</evidence>
<comment type="caution">
    <text evidence="24">The sequence shown here is derived from an EMBL/GenBank/DDBJ whole genome shotgun (WGS) entry which is preliminary data.</text>
</comment>
<feature type="binding site" evidence="18">
    <location>
        <position position="235"/>
    </location>
    <ligand>
        <name>Ca(2+)</name>
        <dbReference type="ChEBI" id="CHEBI:29108"/>
        <label>2</label>
    </ligand>
</feature>
<feature type="binding site" evidence="18">
    <location>
        <position position="238"/>
    </location>
    <ligand>
        <name>Ca(2+)</name>
        <dbReference type="ChEBI" id="CHEBI:29108"/>
        <label>2</label>
    </ligand>
</feature>
<evidence type="ECO:0000259" key="23">
    <source>
        <dbReference type="PROSITE" id="PS50873"/>
    </source>
</evidence>
<keyword evidence="8 18" id="KW-0479">Metal-binding</keyword>
<keyword evidence="6 21" id="KW-0575">Peroxidase</keyword>
<evidence type="ECO:0000256" key="19">
    <source>
        <dbReference type="PIRSR" id="PIRSR600823-4"/>
    </source>
</evidence>
<keyword evidence="5 21" id="KW-0964">Secreted</keyword>
<feature type="binding site" evidence="18">
    <location>
        <position position="75"/>
    </location>
    <ligand>
        <name>Ca(2+)</name>
        <dbReference type="ChEBI" id="CHEBI:29108"/>
        <label>1</label>
    </ligand>
</feature>
<evidence type="ECO:0000313" key="24">
    <source>
        <dbReference type="EMBL" id="KAJ8555393.1"/>
    </source>
</evidence>
<dbReference type="EMBL" id="JAJAGQ010000008">
    <property type="protein sequence ID" value="KAJ8555393.1"/>
    <property type="molecule type" value="Genomic_DNA"/>
</dbReference>
<dbReference type="Gene3D" id="1.10.520.10">
    <property type="match status" value="1"/>
</dbReference>
<dbReference type="InterPro" id="IPR000823">
    <property type="entry name" value="Peroxidase_pln"/>
</dbReference>
<feature type="disulfide bond" evidence="20">
    <location>
        <begin position="121"/>
        <end position="311"/>
    </location>
</feature>
<evidence type="ECO:0000256" key="6">
    <source>
        <dbReference type="ARBA" id="ARBA00022559"/>
    </source>
</evidence>
<feature type="site" description="Transition state stabilizer" evidence="19">
    <location>
        <position position="61"/>
    </location>
</feature>
<evidence type="ECO:0000256" key="5">
    <source>
        <dbReference type="ARBA" id="ARBA00022525"/>
    </source>
</evidence>
<keyword evidence="10 18" id="KW-0106">Calcium</keyword>
<dbReference type="FunFam" id="1.10.520.10:FF:000001">
    <property type="entry name" value="Peroxidase"/>
    <property type="match status" value="1"/>
</dbReference>
<dbReference type="GO" id="GO:0020037">
    <property type="term" value="F:heme binding"/>
    <property type="evidence" value="ECO:0007669"/>
    <property type="project" value="UniProtKB-UniRule"/>
</dbReference>
<dbReference type="InterPro" id="IPR019794">
    <property type="entry name" value="Peroxidases_AS"/>
</dbReference>
<feature type="binding site" evidence="18">
    <location>
        <position position="66"/>
    </location>
    <ligand>
        <name>Ca(2+)</name>
        <dbReference type="ChEBI" id="CHEBI:29108"/>
        <label>1</label>
    </ligand>
</feature>
<feature type="active site" description="Proton acceptor" evidence="16">
    <location>
        <position position="65"/>
    </location>
</feature>
<dbReference type="InterPro" id="IPR033905">
    <property type="entry name" value="Secretory_peroxidase"/>
</dbReference>
<comment type="cofactor">
    <cofactor evidence="18 21">
        <name>Ca(2+)</name>
        <dbReference type="ChEBI" id="CHEBI:29108"/>
    </cofactor>
    <text evidence="18 21">Binds 2 calcium ions per subunit.</text>
</comment>
<evidence type="ECO:0000256" key="11">
    <source>
        <dbReference type="ARBA" id="ARBA00023002"/>
    </source>
</evidence>
<feature type="binding site" evidence="17">
    <location>
        <position position="161"/>
    </location>
    <ligand>
        <name>substrate</name>
    </ligand>
</feature>
<evidence type="ECO:0000256" key="21">
    <source>
        <dbReference type="RuleBase" id="RU362060"/>
    </source>
</evidence>
<dbReference type="OrthoDB" id="2113341at2759"/>
<proteinExistence type="inferred from homology"/>
<gene>
    <name evidence="24" type="ORF">K7X08_012889</name>
</gene>
<evidence type="ECO:0000256" key="4">
    <source>
        <dbReference type="ARBA" id="ARBA00012313"/>
    </source>
</evidence>
<feature type="binding site" evidence="18">
    <location>
        <position position="243"/>
    </location>
    <ligand>
        <name>Ca(2+)</name>
        <dbReference type="ChEBI" id="CHEBI:29108"/>
        <label>2</label>
    </ligand>
</feature>
<evidence type="ECO:0000256" key="10">
    <source>
        <dbReference type="ARBA" id="ARBA00022837"/>
    </source>
</evidence>
<keyword evidence="15 21" id="KW-0376">Hydrogen peroxide</keyword>
<evidence type="ECO:0000256" key="15">
    <source>
        <dbReference type="ARBA" id="ARBA00023324"/>
    </source>
</evidence>
<evidence type="ECO:0000256" key="17">
    <source>
        <dbReference type="PIRSR" id="PIRSR600823-2"/>
    </source>
</evidence>
<dbReference type="PROSITE" id="PS50873">
    <property type="entry name" value="PEROXIDASE_4"/>
    <property type="match status" value="1"/>
</dbReference>
<dbReference type="GO" id="GO:0046872">
    <property type="term" value="F:metal ion binding"/>
    <property type="evidence" value="ECO:0007669"/>
    <property type="project" value="UniProtKB-UniRule"/>
</dbReference>
<dbReference type="GO" id="GO:0140825">
    <property type="term" value="F:lactoperoxidase activity"/>
    <property type="evidence" value="ECO:0007669"/>
    <property type="project" value="UniProtKB-EC"/>
</dbReference>
<comment type="catalytic activity">
    <reaction evidence="1 21">
        <text>2 a phenolic donor + H2O2 = 2 a phenolic radical donor + 2 H2O</text>
        <dbReference type="Rhea" id="RHEA:56136"/>
        <dbReference type="ChEBI" id="CHEBI:15377"/>
        <dbReference type="ChEBI" id="CHEBI:16240"/>
        <dbReference type="ChEBI" id="CHEBI:139520"/>
        <dbReference type="ChEBI" id="CHEBI:139521"/>
        <dbReference type="EC" id="1.11.1.7"/>
    </reaction>
</comment>
<dbReference type="InterPro" id="IPR002016">
    <property type="entry name" value="Haem_peroxidase"/>
</dbReference>
<keyword evidence="11 21" id="KW-0560">Oxidoreductase</keyword>
<dbReference type="Gene3D" id="1.10.420.10">
    <property type="entry name" value="Peroxidase, domain 2"/>
    <property type="match status" value="1"/>
</dbReference>
<evidence type="ECO:0000256" key="9">
    <source>
        <dbReference type="ARBA" id="ARBA00022729"/>
    </source>
</evidence>
<evidence type="ECO:0000256" key="20">
    <source>
        <dbReference type="PIRSR" id="PIRSR600823-5"/>
    </source>
</evidence>
<comment type="subcellular location">
    <subcellularLocation>
        <location evidence="21">Secreted</location>
    </subcellularLocation>
</comment>
<dbReference type="PANTHER" id="PTHR31517:SF59">
    <property type="entry name" value="PEROXIDASE"/>
    <property type="match status" value="1"/>
</dbReference>